<sequence>MRKRGGRRKVSQHTLRCTQKTKSGLDRCRDRSKRTAHAQTETTMDDLKCYGTSDPCKNRVCHVKVPLRYSEKRTGMRKRMKQKYGALKILQGPSKYASIESLLPSGFTSYSEKCLRMRKHMYSTCACKRMAK</sequence>
<comment type="caution">
    <text evidence="1">The sequence shown here is derived from an EMBL/GenBank/DDBJ whole genome shotgun (WGS) entry which is preliminary data.</text>
</comment>
<evidence type="ECO:0000313" key="1">
    <source>
        <dbReference type="EMBL" id="GBL79826.1"/>
    </source>
</evidence>
<organism evidence="1 2">
    <name type="scientific">Araneus ventricosus</name>
    <name type="common">Orbweaver spider</name>
    <name type="synonym">Epeira ventricosa</name>
    <dbReference type="NCBI Taxonomy" id="182803"/>
    <lineage>
        <taxon>Eukaryota</taxon>
        <taxon>Metazoa</taxon>
        <taxon>Ecdysozoa</taxon>
        <taxon>Arthropoda</taxon>
        <taxon>Chelicerata</taxon>
        <taxon>Arachnida</taxon>
        <taxon>Araneae</taxon>
        <taxon>Araneomorphae</taxon>
        <taxon>Entelegynae</taxon>
        <taxon>Araneoidea</taxon>
        <taxon>Araneidae</taxon>
        <taxon>Araneus</taxon>
    </lineage>
</organism>
<keyword evidence="2" id="KW-1185">Reference proteome</keyword>
<name>A0A4Y2AKP6_ARAVE</name>
<evidence type="ECO:0000313" key="2">
    <source>
        <dbReference type="Proteomes" id="UP000499080"/>
    </source>
</evidence>
<accession>A0A4Y2AKP6</accession>
<proteinExistence type="predicted"/>
<dbReference type="AlphaFoldDB" id="A0A4Y2AKP6"/>
<dbReference type="EMBL" id="BGPR01080695">
    <property type="protein sequence ID" value="GBL79826.1"/>
    <property type="molecule type" value="Genomic_DNA"/>
</dbReference>
<dbReference type="Proteomes" id="UP000499080">
    <property type="component" value="Unassembled WGS sequence"/>
</dbReference>
<protein>
    <submittedName>
        <fullName evidence="1">Uncharacterized protein</fullName>
    </submittedName>
</protein>
<reference evidence="1 2" key="1">
    <citation type="journal article" date="2019" name="Sci. Rep.">
        <title>Orb-weaving spider Araneus ventricosus genome elucidates the spidroin gene catalogue.</title>
        <authorList>
            <person name="Kono N."/>
            <person name="Nakamura H."/>
            <person name="Ohtoshi R."/>
            <person name="Moran D.A.P."/>
            <person name="Shinohara A."/>
            <person name="Yoshida Y."/>
            <person name="Fujiwara M."/>
            <person name="Mori M."/>
            <person name="Tomita M."/>
            <person name="Arakawa K."/>
        </authorList>
    </citation>
    <scope>NUCLEOTIDE SEQUENCE [LARGE SCALE GENOMIC DNA]</scope>
</reference>
<gene>
    <name evidence="1" type="ORF">AVEN_84111_1</name>
</gene>